<reference evidence="2 3" key="1">
    <citation type="submission" date="2013-11" db="EMBL/GenBank/DDBJ databases">
        <title>Draft genome of the bovine lungworm Dictyocaulus viviparus.</title>
        <authorList>
            <person name="Mitreva M."/>
        </authorList>
    </citation>
    <scope>NUCLEOTIDE SEQUENCE [LARGE SCALE GENOMIC DNA]</scope>
    <source>
        <strain evidence="2 3">HannoverDv2000</strain>
    </source>
</reference>
<feature type="compositionally biased region" description="Low complexity" evidence="1">
    <location>
        <begin position="251"/>
        <end position="261"/>
    </location>
</feature>
<feature type="region of interest" description="Disordered" evidence="1">
    <location>
        <begin position="471"/>
        <end position="495"/>
    </location>
</feature>
<gene>
    <name evidence="2" type="ORF">DICVIV_08213</name>
</gene>
<dbReference type="EMBL" id="KN716389">
    <property type="protein sequence ID" value="KJH45738.1"/>
    <property type="molecule type" value="Genomic_DNA"/>
</dbReference>
<dbReference type="STRING" id="29172.A0A0D8XMA0"/>
<name>A0A0D8XMA0_DICVI</name>
<evidence type="ECO:0000313" key="2">
    <source>
        <dbReference type="EMBL" id="KJH45738.1"/>
    </source>
</evidence>
<evidence type="ECO:0000313" key="3">
    <source>
        <dbReference type="Proteomes" id="UP000053766"/>
    </source>
</evidence>
<feature type="compositionally biased region" description="Low complexity" evidence="1">
    <location>
        <begin position="382"/>
        <end position="396"/>
    </location>
</feature>
<dbReference type="AlphaFoldDB" id="A0A0D8XMA0"/>
<reference evidence="3" key="2">
    <citation type="journal article" date="2016" name="Sci. Rep.">
        <title>Dictyocaulus viviparus genome, variome and transcriptome elucidate lungworm biology and support future intervention.</title>
        <authorList>
            <person name="McNulty S.N."/>
            <person name="Strube C."/>
            <person name="Rosa B.A."/>
            <person name="Martin J.C."/>
            <person name="Tyagi R."/>
            <person name="Choi Y.J."/>
            <person name="Wang Q."/>
            <person name="Hallsworth Pepin K."/>
            <person name="Zhang X."/>
            <person name="Ozersky P."/>
            <person name="Wilson R.K."/>
            <person name="Sternberg P.W."/>
            <person name="Gasser R.B."/>
            <person name="Mitreva M."/>
        </authorList>
    </citation>
    <scope>NUCLEOTIDE SEQUENCE [LARGE SCALE GENOMIC DNA]</scope>
    <source>
        <strain evidence="3">HannoverDv2000</strain>
    </source>
</reference>
<organism evidence="2 3">
    <name type="scientific">Dictyocaulus viviparus</name>
    <name type="common">Bovine lungworm</name>
    <dbReference type="NCBI Taxonomy" id="29172"/>
    <lineage>
        <taxon>Eukaryota</taxon>
        <taxon>Metazoa</taxon>
        <taxon>Ecdysozoa</taxon>
        <taxon>Nematoda</taxon>
        <taxon>Chromadorea</taxon>
        <taxon>Rhabditida</taxon>
        <taxon>Rhabditina</taxon>
        <taxon>Rhabditomorpha</taxon>
        <taxon>Strongyloidea</taxon>
        <taxon>Metastrongylidae</taxon>
        <taxon>Dictyocaulus</taxon>
    </lineage>
</organism>
<feature type="compositionally biased region" description="Low complexity" evidence="1">
    <location>
        <begin position="335"/>
        <end position="350"/>
    </location>
</feature>
<feature type="region of interest" description="Disordered" evidence="1">
    <location>
        <begin position="218"/>
        <end position="414"/>
    </location>
</feature>
<dbReference type="Proteomes" id="UP000053766">
    <property type="component" value="Unassembled WGS sequence"/>
</dbReference>
<dbReference type="OrthoDB" id="5847517at2759"/>
<feature type="compositionally biased region" description="Low complexity" evidence="1">
    <location>
        <begin position="282"/>
        <end position="297"/>
    </location>
</feature>
<evidence type="ECO:0000256" key="1">
    <source>
        <dbReference type="SAM" id="MobiDB-lite"/>
    </source>
</evidence>
<protein>
    <submittedName>
        <fullName evidence="2">Uncharacterized protein</fullName>
    </submittedName>
</protein>
<feature type="compositionally biased region" description="Polar residues" evidence="1">
    <location>
        <begin position="226"/>
        <end position="244"/>
    </location>
</feature>
<sequence length="1028" mass="112005">MKMFRINVQRDYKNMRSFPRAMAYVPSSEVPSAFIISSDADAVLLDLLGTFILLDGGTQKVLFTKHVRQIDANIISAPTKAALTNAVELNKETVVPLVGNLPPVKKTGKENPVAGLLKQIEMTSEGRPAITPTRFDPKYEPIIISKSLRTGRLEMFVLSGNAKEIEALKMAMDSCDEQTIEKVTAPFGRIISALEKAKALPFLHSPVVSAANAYKEFGPPSKAASLRSTFSSRNALPTSINNTNKPPPSRRPLAPAAPSRANMTNKSVKPPPATVASNRSRVVAPVSSAAKTASTTSRNIASNKKTDRELLNHTNMTNKSVKPPPATVASNRSRVVAPVSSAAKTASTTSRNIASNKKTDRELVNHSNMGAPIRGAATSHHSTPLGGTAGAASATSNHKAVGNADVTPSSPAPLPTVKEMNEGITHTKQADHALSDSVHMLDDVVPEISVDAPQDPVSQHRRSSVELVVIPPTPEPASQSSRSSIDGHCSPGTMQQHADNKEMIDRQPVLVSVDDDGRINSDISPVITSSVPNFSPNNNSVQKSCGHQSPFTASQQLDDEVKCNRSELMSQDNSSFIHESEHIFNSEPQENISVAETMLTSEQENVPKPDKDLLPTTEYSRLPDDYHTLSGSPVNTNCAVAEPFVPPSLTPLRQDVVEGDVPEEFKGPYIPQGAGKNGLLDDLEDPPKLKKISLDTDDSDDLKYVIEILPLLIALRYIQKFDFVTQSWRNNEVESEDFNEAVRKLSQQMINDARSPFTSALASSLVEGAENSKKAVDSVLENMFPQIDTDSCTFVDEARGPKQVMAMQTRSNLMENDESNQAVKYDESDPIIDSVLETVAKDSDRVDHVLSNDVPEPQAEQNGKETMNEVDEEGFRVATDSHQMRLYLPPLSTARGGRAPPVPHLSRPLFFELATVPHIDGKCALADDQSAIEYFTNIRSTNYILHSEDIAPFVLDGWLAGKKHWLNSALKSRLIPTRHHSALQAFVTANATQMEECGLVMNSPLDHNTISLNTEDGREDYHMIKIEL</sequence>
<accession>A0A0D8XMA0</accession>
<proteinExistence type="predicted"/>
<keyword evidence="3" id="KW-1185">Reference proteome</keyword>
<feature type="region of interest" description="Disordered" evidence="1">
    <location>
        <begin position="844"/>
        <end position="868"/>
    </location>
</feature>